<dbReference type="SUPFAM" id="SSF49785">
    <property type="entry name" value="Galactose-binding domain-like"/>
    <property type="match status" value="1"/>
</dbReference>
<gene>
    <name evidence="8" type="ORF">HII12_003960</name>
</gene>
<proteinExistence type="inferred from homology"/>
<feature type="compositionally biased region" description="Acidic residues" evidence="6">
    <location>
        <begin position="99"/>
        <end position="111"/>
    </location>
</feature>
<dbReference type="GO" id="GO:0070979">
    <property type="term" value="P:protein K11-linked ubiquitination"/>
    <property type="evidence" value="ECO:0007669"/>
    <property type="project" value="TreeGrafter"/>
</dbReference>
<dbReference type="PROSITE" id="PS51284">
    <property type="entry name" value="DOC"/>
    <property type="match status" value="1"/>
</dbReference>
<comment type="similarity">
    <text evidence="1">Belongs to the APC10 family.</text>
</comment>
<keyword evidence="5" id="KW-0131">Cell cycle</keyword>
<sequence length="309" mass="34170">MPSNADEESSRRSQAQLGSVLGRSADGELLSSTDQHMGASGFIRQSSGSFLDNMIDDSQVEDSMDPEARREAADWTSERGLVTDIAENEQIAENGQQDETGDDMVDEDGQKDDECQPADGKDAFAGGIKELEGIGLVDIGNLATWTASSFKPGFGTKEMREDSPLSYWQSDGQQPHFITIHFSKKVSIERICMYLNYEEDESYTPSKILILSGSGDHDLVEVASREFVEPVGWQHVLFKGVRYDNLLKCRLIKICFLSNHQNGKDTHVRCIKVMSLQKNAGTHLDDANPSGVQSLHFTSVKLLSESVIR</sequence>
<evidence type="ECO:0000259" key="7">
    <source>
        <dbReference type="PROSITE" id="PS51284"/>
    </source>
</evidence>
<protein>
    <recommendedName>
        <fullName evidence="7">DOC domain-containing protein</fullName>
    </recommendedName>
</protein>
<evidence type="ECO:0000256" key="5">
    <source>
        <dbReference type="ARBA" id="ARBA00023306"/>
    </source>
</evidence>
<keyword evidence="4" id="KW-0833">Ubl conjugation pathway</keyword>
<evidence type="ECO:0000313" key="8">
    <source>
        <dbReference type="EMBL" id="KAF6008732.1"/>
    </source>
</evidence>
<evidence type="ECO:0000313" key="9">
    <source>
        <dbReference type="Proteomes" id="UP000568158"/>
    </source>
</evidence>
<keyword evidence="2" id="KW-0132">Cell division</keyword>
<dbReference type="InterPro" id="IPR004939">
    <property type="entry name" value="APC_su10/DOC_dom"/>
</dbReference>
<evidence type="ECO:0000256" key="3">
    <source>
        <dbReference type="ARBA" id="ARBA00022776"/>
    </source>
</evidence>
<dbReference type="PANTHER" id="PTHR12936:SF0">
    <property type="entry name" value="ANAPHASE-PROMOTING COMPLEX SUBUNIT 10"/>
    <property type="match status" value="1"/>
</dbReference>
<evidence type="ECO:0000256" key="6">
    <source>
        <dbReference type="SAM" id="MobiDB-lite"/>
    </source>
</evidence>
<dbReference type="SMART" id="SM01337">
    <property type="entry name" value="APC10"/>
    <property type="match status" value="1"/>
</dbReference>
<dbReference type="InterPro" id="IPR016901">
    <property type="entry name" value="APC10/Doc1"/>
</dbReference>
<name>A0A8H6BBV9_DEKBR</name>
<dbReference type="Gene3D" id="2.60.120.260">
    <property type="entry name" value="Galactose-binding domain-like"/>
    <property type="match status" value="1"/>
</dbReference>
<feature type="region of interest" description="Disordered" evidence="6">
    <location>
        <begin position="1"/>
        <end position="122"/>
    </location>
</feature>
<dbReference type="EMBL" id="JABCYN010000034">
    <property type="protein sequence ID" value="KAF6008732.1"/>
    <property type="molecule type" value="Genomic_DNA"/>
</dbReference>
<dbReference type="InterPro" id="IPR008979">
    <property type="entry name" value="Galactose-bd-like_sf"/>
</dbReference>
<dbReference type="GO" id="GO:0005680">
    <property type="term" value="C:anaphase-promoting complex"/>
    <property type="evidence" value="ECO:0007669"/>
    <property type="project" value="InterPro"/>
</dbReference>
<dbReference type="GO" id="GO:0031145">
    <property type="term" value="P:anaphase-promoting complex-dependent catabolic process"/>
    <property type="evidence" value="ECO:0007669"/>
    <property type="project" value="InterPro"/>
</dbReference>
<accession>A0A8H6BBV9</accession>
<evidence type="ECO:0000256" key="1">
    <source>
        <dbReference type="ARBA" id="ARBA00006762"/>
    </source>
</evidence>
<dbReference type="GO" id="GO:0051301">
    <property type="term" value="P:cell division"/>
    <property type="evidence" value="ECO:0007669"/>
    <property type="project" value="UniProtKB-KW"/>
</dbReference>
<dbReference type="Pfam" id="PF03256">
    <property type="entry name" value="ANAPC10"/>
    <property type="match status" value="1"/>
</dbReference>
<dbReference type="PANTHER" id="PTHR12936">
    <property type="entry name" value="ANAPHASE-PROMOTING COMPLEX 10"/>
    <property type="match status" value="1"/>
</dbReference>
<dbReference type="AlphaFoldDB" id="A0A8H6BBV9"/>
<feature type="domain" description="DOC" evidence="7">
    <location>
        <begin position="115"/>
        <end position="300"/>
    </location>
</feature>
<reference evidence="8 9" key="1">
    <citation type="journal article" date="2020" name="Appl. Microbiol. Biotechnol.">
        <title>Targeted gene deletion in Brettanomyces bruxellensis with an expression-free CRISPR-Cas9 system.</title>
        <authorList>
            <person name="Varela C."/>
            <person name="Bartel C."/>
            <person name="Onetto C."/>
            <person name="Borneman A."/>
        </authorList>
    </citation>
    <scope>NUCLEOTIDE SEQUENCE [LARGE SCALE GENOMIC DNA]</scope>
    <source>
        <strain evidence="8 9">AWRI1613</strain>
    </source>
</reference>
<dbReference type="CDD" id="cd08366">
    <property type="entry name" value="APC10"/>
    <property type="match status" value="1"/>
</dbReference>
<comment type="caution">
    <text evidence="8">The sequence shown here is derived from an EMBL/GenBank/DDBJ whole genome shotgun (WGS) entry which is preliminary data.</text>
</comment>
<keyword evidence="3" id="KW-0498">Mitosis</keyword>
<feature type="compositionally biased region" description="Acidic residues" evidence="6">
    <location>
        <begin position="54"/>
        <end position="65"/>
    </location>
</feature>
<evidence type="ECO:0000256" key="2">
    <source>
        <dbReference type="ARBA" id="ARBA00022618"/>
    </source>
</evidence>
<organism evidence="8 9">
    <name type="scientific">Dekkera bruxellensis</name>
    <name type="common">Brettanomyces custersii</name>
    <dbReference type="NCBI Taxonomy" id="5007"/>
    <lineage>
        <taxon>Eukaryota</taxon>
        <taxon>Fungi</taxon>
        <taxon>Dikarya</taxon>
        <taxon>Ascomycota</taxon>
        <taxon>Saccharomycotina</taxon>
        <taxon>Pichiomycetes</taxon>
        <taxon>Pichiales</taxon>
        <taxon>Pichiaceae</taxon>
        <taxon>Brettanomyces</taxon>
    </lineage>
</organism>
<evidence type="ECO:0000256" key="4">
    <source>
        <dbReference type="ARBA" id="ARBA00022786"/>
    </source>
</evidence>
<dbReference type="Proteomes" id="UP000568158">
    <property type="component" value="Unassembled WGS sequence"/>
</dbReference>
<feature type="compositionally biased region" description="Basic and acidic residues" evidence="6">
    <location>
        <begin position="66"/>
        <end position="77"/>
    </location>
</feature>